<evidence type="ECO:0000313" key="3">
    <source>
        <dbReference type="Proteomes" id="UP000664601"/>
    </source>
</evidence>
<dbReference type="PANTHER" id="PTHR10887:SF495">
    <property type="entry name" value="HELICASE SENATAXIN ISOFORM X1-RELATED"/>
    <property type="match status" value="1"/>
</dbReference>
<dbReference type="InterPro" id="IPR041677">
    <property type="entry name" value="DNA2/NAM7_AAA_11"/>
</dbReference>
<feature type="domain" description="DNA2/NAM7 helicase helicase" evidence="1">
    <location>
        <begin position="178"/>
        <end position="521"/>
    </location>
</feature>
<dbReference type="Pfam" id="PF13086">
    <property type="entry name" value="AAA_11"/>
    <property type="match status" value="1"/>
</dbReference>
<dbReference type="Gene3D" id="3.40.50.300">
    <property type="entry name" value="P-loop containing nucleotide triphosphate hydrolases"/>
    <property type="match status" value="1"/>
</dbReference>
<keyword evidence="3" id="KW-1185">Reference proteome</keyword>
<accession>A0ABS3LFD3</accession>
<dbReference type="PANTHER" id="PTHR10887">
    <property type="entry name" value="DNA2/NAM7 HELICASE FAMILY"/>
    <property type="match status" value="1"/>
</dbReference>
<gene>
    <name evidence="2" type="ORF">JZO70_12980</name>
</gene>
<dbReference type="EMBL" id="JAFREM010000019">
    <property type="protein sequence ID" value="MBO1307084.1"/>
    <property type="molecule type" value="Genomic_DNA"/>
</dbReference>
<dbReference type="SUPFAM" id="SSF52540">
    <property type="entry name" value="P-loop containing nucleoside triphosphate hydrolases"/>
    <property type="match status" value="1"/>
</dbReference>
<organism evidence="2 3">
    <name type="scientific">Candidatus Enterococcus moelleringii</name>
    <dbReference type="NCBI Taxonomy" id="2815325"/>
    <lineage>
        <taxon>Bacteria</taxon>
        <taxon>Bacillati</taxon>
        <taxon>Bacillota</taxon>
        <taxon>Bacilli</taxon>
        <taxon>Lactobacillales</taxon>
        <taxon>Enterococcaceae</taxon>
        <taxon>Enterococcus</taxon>
    </lineage>
</organism>
<reference evidence="2 3" key="1">
    <citation type="submission" date="2021-03" db="EMBL/GenBank/DDBJ databases">
        <title>Enterococcal diversity collection.</title>
        <authorList>
            <person name="Gilmore M.S."/>
            <person name="Schwartzman J."/>
            <person name="Van Tyne D."/>
            <person name="Martin M."/>
            <person name="Earl A.M."/>
            <person name="Manson A.L."/>
            <person name="Straub T."/>
            <person name="Salamzade R."/>
            <person name="Saavedra J."/>
            <person name="Lebreton F."/>
            <person name="Prichula J."/>
            <person name="Schaufler K."/>
            <person name="Gaca A."/>
            <person name="Sgardioli B."/>
            <person name="Wagenaar J."/>
            <person name="Strong T."/>
        </authorList>
    </citation>
    <scope>NUCLEOTIDE SEQUENCE [LARGE SCALE GENOMIC DNA]</scope>
    <source>
        <strain evidence="2 3">669A</strain>
    </source>
</reference>
<dbReference type="InterPro" id="IPR027417">
    <property type="entry name" value="P-loop_NTPase"/>
</dbReference>
<dbReference type="RefSeq" id="WP_207674014.1">
    <property type="nucleotide sequence ID" value="NZ_JAFREM010000019.1"/>
</dbReference>
<dbReference type="InterPro" id="IPR045055">
    <property type="entry name" value="DNA2/NAM7-like"/>
</dbReference>
<evidence type="ECO:0000259" key="1">
    <source>
        <dbReference type="Pfam" id="PF13086"/>
    </source>
</evidence>
<protein>
    <submittedName>
        <fullName evidence="2">AAA family ATPase</fullName>
    </submittedName>
</protein>
<name>A0ABS3LFD3_9ENTE</name>
<evidence type="ECO:0000313" key="2">
    <source>
        <dbReference type="EMBL" id="MBO1307084.1"/>
    </source>
</evidence>
<dbReference type="Proteomes" id="UP000664601">
    <property type="component" value="Unassembled WGS sequence"/>
</dbReference>
<sequence>MVTIYMQGQDKTKQITDWRIKYDDPKKTLKLIVKFPSGKCFCSPMSECTVKPRKDYTGKLLLCEKNHCSEIERATEYGNKFIVVKYPRSEKLYVMKSADVYVTSKSNWRNEDLFKYFTKIAAERSTNAEDSTKKAIADNIQRQLKKITSFEGNALYAYCHKKNEKRESDDQLIFPFGINENQLKAVTNAFSSQISVIEGPPGTGKTQTILNIVANILLKNQKVAIVSNNNPAVSNVYEKLEKEKLGYLVAELGSIKNRNEFFASIKDIPPASNHAAIEMDSIQNTFGKLKDYLHAKNKLAQLTAEIKEFEIEKGYLEDWHSEHPTIQLIDVKKYKLSPKKITDLMAYIRHLTDKHISLTERFRLILSFRIFRTAFLNNYAERLNFVYTLQFSYYTKQIENRQKKIQQLEKTLKDINFNDTLDTLKKDSMLFLKQHLAKSIKDTKKPFKLGDYRCKGNFKQFIDRFPVIGSSTHSIINSLADGYILDYLIIDEASQQDIVPGILSLGCTKNIIIVGDRKQLPHIPDKSTLKCPSEYYDCSKYSLLDSITRVYENRIPVTLLKSSGNKSSEKS</sequence>
<proteinExistence type="predicted"/>
<comment type="caution">
    <text evidence="2">The sequence shown here is derived from an EMBL/GenBank/DDBJ whole genome shotgun (WGS) entry which is preliminary data.</text>
</comment>